<evidence type="ECO:0008006" key="4">
    <source>
        <dbReference type="Google" id="ProtNLM"/>
    </source>
</evidence>
<accession>A0ABX4DW57</accession>
<feature type="compositionally biased region" description="Basic and acidic residues" evidence="1">
    <location>
        <begin position="162"/>
        <end position="180"/>
    </location>
</feature>
<sequence length="186" mass="20265">MLVSAKSNLVTPLPKRPGEDPTAEAAAGLQSVMTQALQNNLQAQTTQTSTQVEESATQLSTQQVNEATRISDNVDEAFAKTRVGLQATSAPLPDDVKDRIGDGSATAEFKDYMSKTPEQRMRDAILQEMGLTQEEINQMPPEKQQAIGEEIAQRVREKAQMAAAEKDQRRGEHTSIEGVDKLIASL</sequence>
<dbReference type="Proteomes" id="UP000215455">
    <property type="component" value="Unassembled WGS sequence"/>
</dbReference>
<feature type="compositionally biased region" description="Low complexity" evidence="1">
    <location>
        <begin position="40"/>
        <end position="58"/>
    </location>
</feature>
<keyword evidence="3" id="KW-1185">Reference proteome</keyword>
<feature type="compositionally biased region" description="Polar residues" evidence="1">
    <location>
        <begin position="1"/>
        <end position="10"/>
    </location>
</feature>
<feature type="region of interest" description="Disordered" evidence="1">
    <location>
        <begin position="40"/>
        <end position="64"/>
    </location>
</feature>
<dbReference type="EMBL" id="NIWU01000002">
    <property type="protein sequence ID" value="OXR32941.1"/>
    <property type="molecule type" value="Genomic_DNA"/>
</dbReference>
<name>A0ABX4DW57_9PSED</name>
<evidence type="ECO:0000313" key="2">
    <source>
        <dbReference type="EMBL" id="OXR32941.1"/>
    </source>
</evidence>
<protein>
    <recommendedName>
        <fullName evidence="4">SprA-related family protein</fullName>
    </recommendedName>
</protein>
<gene>
    <name evidence="2" type="ORF">PSUM_12940</name>
</gene>
<feature type="region of interest" description="Disordered" evidence="1">
    <location>
        <begin position="1"/>
        <end position="24"/>
    </location>
</feature>
<reference evidence="2 3" key="1">
    <citation type="submission" date="2017-06" db="EMBL/GenBank/DDBJ databases">
        <authorList>
            <person name="Furmanczyk E.M."/>
        </authorList>
    </citation>
    <scope>NUCLEOTIDE SEQUENCE [LARGE SCALE GENOMIC DNA]</scope>
    <source>
        <strain evidence="2 3">DSM 16611</strain>
    </source>
</reference>
<feature type="region of interest" description="Disordered" evidence="1">
    <location>
        <begin position="162"/>
        <end position="186"/>
    </location>
</feature>
<organism evidence="2 3">
    <name type="scientific">Pseudomonas umsongensis</name>
    <dbReference type="NCBI Taxonomy" id="198618"/>
    <lineage>
        <taxon>Bacteria</taxon>
        <taxon>Pseudomonadati</taxon>
        <taxon>Pseudomonadota</taxon>
        <taxon>Gammaproteobacteria</taxon>
        <taxon>Pseudomonadales</taxon>
        <taxon>Pseudomonadaceae</taxon>
        <taxon>Pseudomonas</taxon>
    </lineage>
</organism>
<proteinExistence type="predicted"/>
<comment type="caution">
    <text evidence="2">The sequence shown here is derived from an EMBL/GenBank/DDBJ whole genome shotgun (WGS) entry which is preliminary data.</text>
</comment>
<evidence type="ECO:0000313" key="3">
    <source>
        <dbReference type="Proteomes" id="UP000215455"/>
    </source>
</evidence>
<dbReference type="RefSeq" id="WP_083348338.1">
    <property type="nucleotide sequence ID" value="NZ_CP044409.1"/>
</dbReference>
<evidence type="ECO:0000256" key="1">
    <source>
        <dbReference type="SAM" id="MobiDB-lite"/>
    </source>
</evidence>